<keyword evidence="4" id="KW-1185">Reference proteome</keyword>
<reference evidence="3 4" key="1">
    <citation type="submission" date="2020-03" db="EMBL/GenBank/DDBJ databases">
        <title>Draft Genome Sequence of Cudoniella acicularis.</title>
        <authorList>
            <person name="Buettner E."/>
            <person name="Kellner H."/>
        </authorList>
    </citation>
    <scope>NUCLEOTIDE SEQUENCE [LARGE SCALE GENOMIC DNA]</scope>
    <source>
        <strain evidence="3 4">DSM 108380</strain>
    </source>
</reference>
<accession>A0A8H4VYT6</accession>
<keyword evidence="2" id="KW-1133">Transmembrane helix</keyword>
<feature type="compositionally biased region" description="Basic and acidic residues" evidence="1">
    <location>
        <begin position="180"/>
        <end position="197"/>
    </location>
</feature>
<name>A0A8H4VYT6_9HELO</name>
<evidence type="ECO:0000313" key="4">
    <source>
        <dbReference type="Proteomes" id="UP000566819"/>
    </source>
</evidence>
<dbReference type="AlphaFoldDB" id="A0A8H4VYT6"/>
<comment type="caution">
    <text evidence="3">The sequence shown here is derived from an EMBL/GenBank/DDBJ whole genome shotgun (WGS) entry which is preliminary data.</text>
</comment>
<proteinExistence type="predicted"/>
<dbReference type="OrthoDB" id="3564584at2759"/>
<evidence type="ECO:0000256" key="1">
    <source>
        <dbReference type="SAM" id="MobiDB-lite"/>
    </source>
</evidence>
<sequence length="204" mass="23522">MPLQACDNIFIENGLISFVTFYYKGYSVSGSTKIIYRYLPEVIKTNQTTYQTLRKAIDEIIEALDLKDKEEAKLALKYTIRRLYLALICYTVGSVPFKSPVLSFYTILSRKKMITTLRQTVSHIALAKNSIETDLKLEDVVRMREQLKETDPGGERQIINVVELWIRQAEEQSAIICSKGDPEDSRLRPALDDERAHKTQQRLQ</sequence>
<keyword evidence="2" id="KW-0472">Membrane</keyword>
<organism evidence="3 4">
    <name type="scientific">Cudoniella acicularis</name>
    <dbReference type="NCBI Taxonomy" id="354080"/>
    <lineage>
        <taxon>Eukaryota</taxon>
        <taxon>Fungi</taxon>
        <taxon>Dikarya</taxon>
        <taxon>Ascomycota</taxon>
        <taxon>Pezizomycotina</taxon>
        <taxon>Leotiomycetes</taxon>
        <taxon>Helotiales</taxon>
        <taxon>Tricladiaceae</taxon>
        <taxon>Cudoniella</taxon>
    </lineage>
</organism>
<protein>
    <submittedName>
        <fullName evidence="3">Uncharacterized protein</fullName>
    </submittedName>
</protein>
<dbReference type="Proteomes" id="UP000566819">
    <property type="component" value="Unassembled WGS sequence"/>
</dbReference>
<keyword evidence="2" id="KW-0812">Transmembrane</keyword>
<evidence type="ECO:0000313" key="3">
    <source>
        <dbReference type="EMBL" id="KAF4624839.1"/>
    </source>
</evidence>
<evidence type="ECO:0000256" key="2">
    <source>
        <dbReference type="SAM" id="Phobius"/>
    </source>
</evidence>
<gene>
    <name evidence="3" type="ORF">G7Y89_g13332</name>
</gene>
<dbReference type="EMBL" id="JAAMPI010001539">
    <property type="protein sequence ID" value="KAF4624839.1"/>
    <property type="molecule type" value="Genomic_DNA"/>
</dbReference>
<feature type="region of interest" description="Disordered" evidence="1">
    <location>
        <begin position="179"/>
        <end position="204"/>
    </location>
</feature>
<feature type="transmembrane region" description="Helical" evidence="2">
    <location>
        <begin position="83"/>
        <end position="108"/>
    </location>
</feature>